<gene>
    <name evidence="1" type="ORF">GWK63_11775</name>
</gene>
<organism evidence="1 2">
    <name type="scientific">Komagataeibacter rhaeticus</name>
    <dbReference type="NCBI Taxonomy" id="215221"/>
    <lineage>
        <taxon>Bacteria</taxon>
        <taxon>Pseudomonadati</taxon>
        <taxon>Pseudomonadota</taxon>
        <taxon>Alphaproteobacteria</taxon>
        <taxon>Acetobacterales</taxon>
        <taxon>Acetobacteraceae</taxon>
        <taxon>Komagataeibacter</taxon>
    </lineage>
</organism>
<dbReference type="RefSeq" id="WP_007399480.1">
    <property type="nucleotide sequence ID" value="NZ_CALMTF010000069.1"/>
</dbReference>
<name>A0A858JKI0_9PROT</name>
<dbReference type="AlphaFoldDB" id="A0A858JKI0"/>
<accession>A0A858JKI0</accession>
<proteinExistence type="predicted"/>
<evidence type="ECO:0000313" key="1">
    <source>
        <dbReference type="EMBL" id="QIP36072.1"/>
    </source>
</evidence>
<evidence type="ECO:0000313" key="2">
    <source>
        <dbReference type="Proteomes" id="UP000502533"/>
    </source>
</evidence>
<reference evidence="1 2" key="1">
    <citation type="submission" date="2020-03" db="EMBL/GenBank/DDBJ databases">
        <title>Isolation of cellulose-producing strains, genome characterization and application of the synthesized cellulose films as an economical and sustainable material for piezoelectric sensor construction.</title>
        <authorList>
            <person name="Mangayil R.K."/>
        </authorList>
    </citation>
    <scope>NUCLEOTIDE SEQUENCE [LARGE SCALE GENOMIC DNA]</scope>
    <source>
        <strain evidence="1 2">ENS 9a1a</strain>
    </source>
</reference>
<protein>
    <submittedName>
        <fullName evidence="1">DUF1176 domain-containing protein</fullName>
    </submittedName>
</protein>
<dbReference type="Proteomes" id="UP000502533">
    <property type="component" value="Chromosome"/>
</dbReference>
<dbReference type="EMBL" id="CP050139">
    <property type="protein sequence ID" value="QIP36072.1"/>
    <property type="molecule type" value="Genomic_DNA"/>
</dbReference>
<dbReference type="KEGG" id="kre:GWK63_11775"/>
<sequence length="132" mass="14104">MDTLRHGTLLQVGKESAPVPLRGPVATLSVIDDRQGRANGQTALVRHGPGSASAVPAAPCHRCCAWPCRSCCPGPNRMPLMVLTRRAQARFISTQQCDPPDADMQQYLTHGVYGLVPTGAACIAHVYAEDRS</sequence>
<keyword evidence="2" id="KW-1185">Reference proteome</keyword>